<dbReference type="InterPro" id="IPR012902">
    <property type="entry name" value="N_methyl_site"/>
</dbReference>
<keyword evidence="6" id="KW-1185">Reference proteome</keyword>
<dbReference type="PANTHER" id="PTHR30093">
    <property type="entry name" value="GENERAL SECRETION PATHWAY PROTEIN G"/>
    <property type="match status" value="1"/>
</dbReference>
<organism evidence="5 6">
    <name type="scientific">Thalassolituus maritimus</name>
    <dbReference type="NCBI Taxonomy" id="484498"/>
    <lineage>
        <taxon>Bacteria</taxon>
        <taxon>Pseudomonadati</taxon>
        <taxon>Pseudomonadota</taxon>
        <taxon>Gammaproteobacteria</taxon>
        <taxon>Oceanospirillales</taxon>
        <taxon>Oceanospirillaceae</taxon>
        <taxon>Thalassolituus</taxon>
    </lineage>
</organism>
<sequence>MKNMKAQQGFTLIELMIVVAIIGILASVAVPQYQGYVARAKVMDTYSVAGATKTLLAGYFNDYGEFPADGSVEETAIEDGIIASEYASAVVYAPDTSDPNKGSITITMDNVIGDVNGTFLVLDFDASGATFTLDCATNTTIPDAYLPKECK</sequence>
<name>A0ABQ0A123_9GAMM</name>
<dbReference type="InterPro" id="IPR001082">
    <property type="entry name" value="Pilin"/>
</dbReference>
<evidence type="ECO:0000256" key="1">
    <source>
        <dbReference type="ARBA" id="ARBA00005233"/>
    </source>
</evidence>
<keyword evidence="4" id="KW-0812">Transmembrane</keyword>
<dbReference type="NCBIfam" id="TIGR02532">
    <property type="entry name" value="IV_pilin_GFxxxE"/>
    <property type="match status" value="1"/>
</dbReference>
<evidence type="ECO:0000256" key="4">
    <source>
        <dbReference type="SAM" id="Phobius"/>
    </source>
</evidence>
<reference evidence="5 6" key="1">
    <citation type="submission" date="2024-04" db="EMBL/GenBank/DDBJ databases">
        <title>Draft genome sequence of Thalassolituus maritimus NBRC 116585.</title>
        <authorList>
            <person name="Miyakawa T."/>
            <person name="Kusuya Y."/>
            <person name="Miura T."/>
        </authorList>
    </citation>
    <scope>NUCLEOTIDE SEQUENCE [LARGE SCALE GENOMIC DNA]</scope>
    <source>
        <strain evidence="5 6">5NW40-0001</strain>
    </source>
</reference>
<evidence type="ECO:0000313" key="5">
    <source>
        <dbReference type="EMBL" id="GAA6146074.1"/>
    </source>
</evidence>
<keyword evidence="2" id="KW-0488">Methylation</keyword>
<proteinExistence type="inferred from homology"/>
<comment type="similarity">
    <text evidence="1 3">Belongs to the N-Me-Phe pilin family.</text>
</comment>
<accession>A0ABQ0A123</accession>
<keyword evidence="4" id="KW-1133">Transmembrane helix</keyword>
<dbReference type="EMBL" id="BAABWH010000005">
    <property type="protein sequence ID" value="GAA6146074.1"/>
    <property type="molecule type" value="Genomic_DNA"/>
</dbReference>
<dbReference type="PANTHER" id="PTHR30093:SF34">
    <property type="entry name" value="PREPILIN PEPTIDASE-DEPENDENT PROTEIN D"/>
    <property type="match status" value="1"/>
</dbReference>
<protein>
    <submittedName>
        <fullName evidence="5">Pilin</fullName>
    </submittedName>
</protein>
<dbReference type="Pfam" id="PF07963">
    <property type="entry name" value="N_methyl"/>
    <property type="match status" value="1"/>
</dbReference>
<evidence type="ECO:0000313" key="6">
    <source>
        <dbReference type="Proteomes" id="UP001481413"/>
    </source>
</evidence>
<evidence type="ECO:0000256" key="3">
    <source>
        <dbReference type="RuleBase" id="RU000389"/>
    </source>
</evidence>
<evidence type="ECO:0000256" key="2">
    <source>
        <dbReference type="ARBA" id="ARBA00022481"/>
    </source>
</evidence>
<gene>
    <name evidence="5" type="ORF">NBRC116585_21920</name>
</gene>
<keyword evidence="3" id="KW-0281">Fimbrium</keyword>
<dbReference type="PROSITE" id="PS00409">
    <property type="entry name" value="PROKAR_NTER_METHYL"/>
    <property type="match status" value="1"/>
</dbReference>
<feature type="transmembrane region" description="Helical" evidence="4">
    <location>
        <begin position="12"/>
        <end position="33"/>
    </location>
</feature>
<keyword evidence="4" id="KW-0472">Membrane</keyword>
<dbReference type="Pfam" id="PF00114">
    <property type="entry name" value="Pilin"/>
    <property type="match status" value="1"/>
</dbReference>
<dbReference type="Gene3D" id="3.30.700.10">
    <property type="entry name" value="Glycoprotein, Type 4 Pilin"/>
    <property type="match status" value="1"/>
</dbReference>
<dbReference type="Proteomes" id="UP001481413">
    <property type="component" value="Unassembled WGS sequence"/>
</dbReference>
<dbReference type="SUPFAM" id="SSF54523">
    <property type="entry name" value="Pili subunits"/>
    <property type="match status" value="1"/>
</dbReference>
<comment type="caution">
    <text evidence="5">The sequence shown here is derived from an EMBL/GenBank/DDBJ whole genome shotgun (WGS) entry which is preliminary data.</text>
</comment>
<dbReference type="InterPro" id="IPR045584">
    <property type="entry name" value="Pilin-like"/>
</dbReference>